<feature type="compositionally biased region" description="Basic and acidic residues" evidence="1">
    <location>
        <begin position="67"/>
        <end position="85"/>
    </location>
</feature>
<evidence type="ECO:0000256" key="1">
    <source>
        <dbReference type="SAM" id="MobiDB-lite"/>
    </source>
</evidence>
<evidence type="ECO:0000313" key="2">
    <source>
        <dbReference type="EMBL" id="KAL2536480.1"/>
    </source>
</evidence>
<reference evidence="3" key="1">
    <citation type="submission" date="2024-07" db="EMBL/GenBank/DDBJ databases">
        <title>Two chromosome-level genome assemblies of Korean endemic species Abeliophyllum distichum and Forsythia ovata (Oleaceae).</title>
        <authorList>
            <person name="Jang H."/>
        </authorList>
    </citation>
    <scope>NUCLEOTIDE SEQUENCE [LARGE SCALE GENOMIC DNA]</scope>
</reference>
<name>A0ABD1VJA5_9LAMI</name>
<protein>
    <submittedName>
        <fullName evidence="2">Uncharacterized protein</fullName>
    </submittedName>
</protein>
<dbReference type="EMBL" id="JBFOLJ010000005">
    <property type="protein sequence ID" value="KAL2536480.1"/>
    <property type="molecule type" value="Genomic_DNA"/>
</dbReference>
<organism evidence="2 3">
    <name type="scientific">Forsythia ovata</name>
    <dbReference type="NCBI Taxonomy" id="205694"/>
    <lineage>
        <taxon>Eukaryota</taxon>
        <taxon>Viridiplantae</taxon>
        <taxon>Streptophyta</taxon>
        <taxon>Embryophyta</taxon>
        <taxon>Tracheophyta</taxon>
        <taxon>Spermatophyta</taxon>
        <taxon>Magnoliopsida</taxon>
        <taxon>eudicotyledons</taxon>
        <taxon>Gunneridae</taxon>
        <taxon>Pentapetalae</taxon>
        <taxon>asterids</taxon>
        <taxon>lamiids</taxon>
        <taxon>Lamiales</taxon>
        <taxon>Oleaceae</taxon>
        <taxon>Forsythieae</taxon>
        <taxon>Forsythia</taxon>
    </lineage>
</organism>
<evidence type="ECO:0000313" key="3">
    <source>
        <dbReference type="Proteomes" id="UP001604277"/>
    </source>
</evidence>
<sequence length="127" mass="14607">MIYVHGISIASQLMFPVGSRQWWIKPRVQVHYMKHSVHLVGSEMKLLMHLYKEMTAKLTGLEKCKNVGVTRDEQKPEDNEQDPKVENSPPDVAYANEWLPFSDSLSNLVSDLWMQKCHWGDIVVPTG</sequence>
<dbReference type="Proteomes" id="UP001604277">
    <property type="component" value="Unassembled WGS sequence"/>
</dbReference>
<feature type="region of interest" description="Disordered" evidence="1">
    <location>
        <begin position="67"/>
        <end position="91"/>
    </location>
</feature>
<dbReference type="AlphaFoldDB" id="A0ABD1VJA5"/>
<comment type="caution">
    <text evidence="2">The sequence shown here is derived from an EMBL/GenBank/DDBJ whole genome shotgun (WGS) entry which is preliminary data.</text>
</comment>
<gene>
    <name evidence="2" type="ORF">Fot_17871</name>
</gene>
<proteinExistence type="predicted"/>
<keyword evidence="3" id="KW-1185">Reference proteome</keyword>
<accession>A0ABD1VJA5</accession>